<evidence type="ECO:0000313" key="2">
    <source>
        <dbReference type="Proteomes" id="UP000024635"/>
    </source>
</evidence>
<comment type="caution">
    <text evidence="1">The sequence shown here is derived from an EMBL/GenBank/DDBJ whole genome shotgun (WGS) entry which is preliminary data.</text>
</comment>
<proteinExistence type="predicted"/>
<evidence type="ECO:0000313" key="1">
    <source>
        <dbReference type="EMBL" id="EYC29661.1"/>
    </source>
</evidence>
<name>A0A016VQR9_9BILA</name>
<keyword evidence="2" id="KW-1185">Reference proteome</keyword>
<organism evidence="1 2">
    <name type="scientific">Ancylostoma ceylanicum</name>
    <dbReference type="NCBI Taxonomy" id="53326"/>
    <lineage>
        <taxon>Eukaryota</taxon>
        <taxon>Metazoa</taxon>
        <taxon>Ecdysozoa</taxon>
        <taxon>Nematoda</taxon>
        <taxon>Chromadorea</taxon>
        <taxon>Rhabditida</taxon>
        <taxon>Rhabditina</taxon>
        <taxon>Rhabditomorpha</taxon>
        <taxon>Strongyloidea</taxon>
        <taxon>Ancylostomatidae</taxon>
        <taxon>Ancylostomatinae</taxon>
        <taxon>Ancylostoma</taxon>
    </lineage>
</organism>
<sequence length="93" mass="11011">MLLLRLTFCFQIGGKDEQHLTVPNAMFGLARDLTDAFEKVSGSLFDIKQNFETIRRLYLRRRWLQILKEQTWNKSHTHYFIVVKKLGSTINSH</sequence>
<dbReference type="AlphaFoldDB" id="A0A016VQR9"/>
<accession>A0A016VQR9</accession>
<reference evidence="2" key="1">
    <citation type="journal article" date="2015" name="Nat. Genet.">
        <title>The genome and transcriptome of the zoonotic hookworm Ancylostoma ceylanicum identify infection-specific gene families.</title>
        <authorList>
            <person name="Schwarz E.M."/>
            <person name="Hu Y."/>
            <person name="Antoshechkin I."/>
            <person name="Miller M.M."/>
            <person name="Sternberg P.W."/>
            <person name="Aroian R.V."/>
        </authorList>
    </citation>
    <scope>NUCLEOTIDE SEQUENCE</scope>
    <source>
        <strain evidence="2">HY135</strain>
    </source>
</reference>
<gene>
    <name evidence="1" type="primary">Acey_s0006.g3107</name>
    <name evidence="1" type="ORF">Y032_0006g3107</name>
</gene>
<protein>
    <submittedName>
        <fullName evidence="1">Uncharacterized protein</fullName>
    </submittedName>
</protein>
<dbReference type="Proteomes" id="UP000024635">
    <property type="component" value="Unassembled WGS sequence"/>
</dbReference>
<dbReference type="EMBL" id="JARK01001342">
    <property type="protein sequence ID" value="EYC29661.1"/>
    <property type="molecule type" value="Genomic_DNA"/>
</dbReference>